<sequence length="119" mass="13547">MFCVIGPHSHLAKKKPPEVGRLSYSFSLANSQASSPKEAKKEICVACDEIHFFKPYFEIEYIISIELNDKTSTTLDEWAKKQTCLVDGHTFLGALSRLIKRNLLASRKIFWYIQATPPL</sequence>
<gene>
    <name evidence="1" type="ORF">CWC29_010590</name>
</gene>
<proteinExistence type="predicted"/>
<evidence type="ECO:0000313" key="2">
    <source>
        <dbReference type="Proteomes" id="UP000307537"/>
    </source>
</evidence>
<dbReference type="Proteomes" id="UP000307537">
    <property type="component" value="Unassembled WGS sequence"/>
</dbReference>
<dbReference type="AlphaFoldDB" id="A0A8T6YNZ7"/>
<name>A0A8T6YNZ7_9GAMM</name>
<accession>A0A8T6YNZ7</accession>
<protein>
    <submittedName>
        <fullName evidence="1">Uncharacterized protein</fullName>
    </submittedName>
</protein>
<comment type="caution">
    <text evidence="1">The sequence shown here is derived from an EMBL/GenBank/DDBJ whole genome shotgun (WGS) entry which is preliminary data.</text>
</comment>
<keyword evidence="2" id="KW-1185">Reference proteome</keyword>
<dbReference type="EMBL" id="PNCO02000001">
    <property type="protein sequence ID" value="NKC19283.1"/>
    <property type="molecule type" value="Genomic_DNA"/>
</dbReference>
<reference evidence="1" key="1">
    <citation type="submission" date="2019-10" db="EMBL/GenBank/DDBJ databases">
        <authorList>
            <person name="Paulsen S."/>
        </authorList>
    </citation>
    <scope>NUCLEOTIDE SEQUENCE</scope>
    <source>
        <strain evidence="1">S4498</strain>
    </source>
</reference>
<evidence type="ECO:0000313" key="1">
    <source>
        <dbReference type="EMBL" id="NKC19283.1"/>
    </source>
</evidence>
<dbReference type="RefSeq" id="WP_128726836.1">
    <property type="nucleotide sequence ID" value="NZ_PNCO02000001.1"/>
</dbReference>
<organism evidence="1 2">
    <name type="scientific">Pseudoalteromonas galatheae</name>
    <dbReference type="NCBI Taxonomy" id="579562"/>
    <lineage>
        <taxon>Bacteria</taxon>
        <taxon>Pseudomonadati</taxon>
        <taxon>Pseudomonadota</taxon>
        <taxon>Gammaproteobacteria</taxon>
        <taxon>Alteromonadales</taxon>
        <taxon>Pseudoalteromonadaceae</taxon>
        <taxon>Pseudoalteromonas</taxon>
    </lineage>
</organism>